<dbReference type="GO" id="GO:0016491">
    <property type="term" value="F:oxidoreductase activity"/>
    <property type="evidence" value="ECO:0007669"/>
    <property type="project" value="UniProtKB-KW"/>
</dbReference>
<organism evidence="5 6">
    <name type="scientific">Negadavirga shengliensis</name>
    <dbReference type="NCBI Taxonomy" id="1389218"/>
    <lineage>
        <taxon>Bacteria</taxon>
        <taxon>Pseudomonadati</taxon>
        <taxon>Bacteroidota</taxon>
        <taxon>Cytophagia</taxon>
        <taxon>Cytophagales</taxon>
        <taxon>Cyclobacteriaceae</taxon>
        <taxon>Negadavirga</taxon>
    </lineage>
</organism>
<accession>A0ABV9SYM3</accession>
<dbReference type="Pfam" id="PF02826">
    <property type="entry name" value="2-Hacid_dh_C"/>
    <property type="match status" value="1"/>
</dbReference>
<feature type="domain" description="D-isomer specific 2-hydroxyacid dehydrogenase catalytic" evidence="3">
    <location>
        <begin position="11"/>
        <end position="319"/>
    </location>
</feature>
<gene>
    <name evidence="5" type="ORF">ACFPFU_06655</name>
</gene>
<dbReference type="EC" id="1.1.1.-" evidence="5"/>
<evidence type="ECO:0000259" key="4">
    <source>
        <dbReference type="Pfam" id="PF02826"/>
    </source>
</evidence>
<evidence type="ECO:0000256" key="2">
    <source>
        <dbReference type="RuleBase" id="RU003719"/>
    </source>
</evidence>
<dbReference type="SUPFAM" id="SSF52283">
    <property type="entry name" value="Formate/glycerate dehydrogenase catalytic domain-like"/>
    <property type="match status" value="1"/>
</dbReference>
<keyword evidence="6" id="KW-1185">Reference proteome</keyword>
<comment type="caution">
    <text evidence="5">The sequence shown here is derived from an EMBL/GenBank/DDBJ whole genome shotgun (WGS) entry which is preliminary data.</text>
</comment>
<sequence>MKVFINKIIPDIGYRMLEEAGVEYTVWKEKPVLDREQAIHFCKGHDAFLSAGQPGMDADFFRQCSHLKAVALHSVGFDGIDIQGATEYGIPIGNTPHVLNKATAETALLLMLTVARKALFLHNKIKKGGWGISQPTQDLGFDLAGKTLGIVGLGRIGAELARMCTVSWNMKILYHNRRRNEEAEKEFGAVKVSMDDLLAQSDVVSVHTALTAETKGMFGYEEFKKMKPSSIFINTARGGIHKEDELIRALDEKLIWGVGLDVTNPEPMKADNPLLEMENAVVFPHIGSATKETRDEMTRCAVENILAGLRGERLPYPVNPEVYGK</sequence>
<dbReference type="InterPro" id="IPR036291">
    <property type="entry name" value="NAD(P)-bd_dom_sf"/>
</dbReference>
<proteinExistence type="inferred from homology"/>
<evidence type="ECO:0000259" key="3">
    <source>
        <dbReference type="Pfam" id="PF00389"/>
    </source>
</evidence>
<dbReference type="InterPro" id="IPR029752">
    <property type="entry name" value="D-isomer_DH_CS1"/>
</dbReference>
<dbReference type="Proteomes" id="UP001595818">
    <property type="component" value="Unassembled WGS sequence"/>
</dbReference>
<dbReference type="PANTHER" id="PTHR10996:SF283">
    <property type="entry name" value="GLYOXYLATE_HYDROXYPYRUVATE REDUCTASE B"/>
    <property type="match status" value="1"/>
</dbReference>
<keyword evidence="1 2" id="KW-0560">Oxidoreductase</keyword>
<protein>
    <submittedName>
        <fullName evidence="5">2-hydroxyacid dehydrogenase</fullName>
        <ecNumber evidence="5">1.1.1.-</ecNumber>
    </submittedName>
</protein>
<reference evidence="6" key="1">
    <citation type="journal article" date="2019" name="Int. J. Syst. Evol. Microbiol.">
        <title>The Global Catalogue of Microorganisms (GCM) 10K type strain sequencing project: providing services to taxonomists for standard genome sequencing and annotation.</title>
        <authorList>
            <consortium name="The Broad Institute Genomics Platform"/>
            <consortium name="The Broad Institute Genome Sequencing Center for Infectious Disease"/>
            <person name="Wu L."/>
            <person name="Ma J."/>
        </authorList>
    </citation>
    <scope>NUCLEOTIDE SEQUENCE [LARGE SCALE GENOMIC DNA]</scope>
    <source>
        <strain evidence="6">CGMCC 4.7466</strain>
    </source>
</reference>
<dbReference type="PANTHER" id="PTHR10996">
    <property type="entry name" value="2-HYDROXYACID DEHYDROGENASE-RELATED"/>
    <property type="match status" value="1"/>
</dbReference>
<dbReference type="InterPro" id="IPR006139">
    <property type="entry name" value="D-isomer_2_OHA_DH_cat_dom"/>
</dbReference>
<evidence type="ECO:0000313" key="6">
    <source>
        <dbReference type="Proteomes" id="UP001595818"/>
    </source>
</evidence>
<dbReference type="EMBL" id="JBHSJJ010000003">
    <property type="protein sequence ID" value="MFC4871358.1"/>
    <property type="molecule type" value="Genomic_DNA"/>
</dbReference>
<dbReference type="Gene3D" id="3.40.50.720">
    <property type="entry name" value="NAD(P)-binding Rossmann-like Domain"/>
    <property type="match status" value="2"/>
</dbReference>
<dbReference type="SUPFAM" id="SSF51735">
    <property type="entry name" value="NAD(P)-binding Rossmann-fold domains"/>
    <property type="match status" value="1"/>
</dbReference>
<dbReference type="CDD" id="cd05301">
    <property type="entry name" value="GDH"/>
    <property type="match status" value="1"/>
</dbReference>
<dbReference type="InterPro" id="IPR050223">
    <property type="entry name" value="D-isomer_2-hydroxyacid_DH"/>
</dbReference>
<name>A0ABV9SYM3_9BACT</name>
<evidence type="ECO:0000256" key="1">
    <source>
        <dbReference type="ARBA" id="ARBA00023002"/>
    </source>
</evidence>
<comment type="similarity">
    <text evidence="2">Belongs to the D-isomer specific 2-hydroxyacid dehydrogenase family.</text>
</comment>
<feature type="domain" description="D-isomer specific 2-hydroxyacid dehydrogenase NAD-binding" evidence="4">
    <location>
        <begin position="109"/>
        <end position="287"/>
    </location>
</feature>
<dbReference type="RefSeq" id="WP_377062744.1">
    <property type="nucleotide sequence ID" value="NZ_JBHSJJ010000003.1"/>
</dbReference>
<dbReference type="PROSITE" id="PS00065">
    <property type="entry name" value="D_2_HYDROXYACID_DH_1"/>
    <property type="match status" value="1"/>
</dbReference>
<dbReference type="InterPro" id="IPR006140">
    <property type="entry name" value="D-isomer_DH_NAD-bd"/>
</dbReference>
<dbReference type="Pfam" id="PF00389">
    <property type="entry name" value="2-Hacid_dh"/>
    <property type="match status" value="1"/>
</dbReference>
<evidence type="ECO:0000313" key="5">
    <source>
        <dbReference type="EMBL" id="MFC4871358.1"/>
    </source>
</evidence>